<dbReference type="EMBL" id="JBHMAA010000028">
    <property type="protein sequence ID" value="MFB9951728.1"/>
    <property type="molecule type" value="Genomic_DNA"/>
</dbReference>
<dbReference type="InterPro" id="IPR036822">
    <property type="entry name" value="CutC-like_dom_sf"/>
</dbReference>
<sequence>MPVLLEVCVDSPEGMAAAIAGGADRIELCAALDVGGLTASPGMMALAAKAPIPVYAIIRPRAGNFIYDADNEAAMSADIDAARAAGLAGVVIGASRPDMRLDRPMLGRLMKKAGGLGVTLHRAFDLVPDPFEALEQAVDLGVERILTSGLKVTGPEGADLIRQLVERAGERVSIMPGGGINLSTVEQVVRGTGVHEVHSSCRRPVESRDERSIAFGFEAAVSHVTDRGIVCGMRSLLDGIDAVPA</sequence>
<protein>
    <recommendedName>
        <fullName evidence="2">PF03932 family protein CutC</fullName>
    </recommendedName>
</protein>
<dbReference type="InterPro" id="IPR005627">
    <property type="entry name" value="CutC-like"/>
</dbReference>
<keyword evidence="2" id="KW-0963">Cytoplasm</keyword>
<dbReference type="Proteomes" id="UP001589692">
    <property type="component" value="Unassembled WGS sequence"/>
</dbReference>
<dbReference type="Gene3D" id="3.20.20.380">
    <property type="entry name" value="Copper homeostasis (CutC) domain"/>
    <property type="match status" value="1"/>
</dbReference>
<reference evidence="3 4" key="1">
    <citation type="submission" date="2024-09" db="EMBL/GenBank/DDBJ databases">
        <authorList>
            <person name="Sun Q."/>
            <person name="Mori K."/>
        </authorList>
    </citation>
    <scope>NUCLEOTIDE SEQUENCE [LARGE SCALE GENOMIC DNA]</scope>
    <source>
        <strain evidence="3 4">TBRC 4938</strain>
    </source>
</reference>
<dbReference type="HAMAP" id="MF_00795">
    <property type="entry name" value="CutC"/>
    <property type="match status" value="1"/>
</dbReference>
<comment type="caution">
    <text evidence="2">Once thought to be involved in copper homeostasis, experiments in E.coli have shown this is not the case.</text>
</comment>
<dbReference type="PANTHER" id="PTHR12598:SF0">
    <property type="entry name" value="COPPER HOMEOSTASIS PROTEIN CUTC HOMOLOG"/>
    <property type="match status" value="1"/>
</dbReference>
<keyword evidence="4" id="KW-1185">Reference proteome</keyword>
<evidence type="ECO:0000256" key="1">
    <source>
        <dbReference type="ARBA" id="ARBA00007768"/>
    </source>
</evidence>
<dbReference type="SUPFAM" id="SSF110395">
    <property type="entry name" value="CutC-like"/>
    <property type="match status" value="1"/>
</dbReference>
<comment type="subcellular location">
    <subcellularLocation>
        <location evidence="2">Cytoplasm</location>
    </subcellularLocation>
</comment>
<evidence type="ECO:0000313" key="4">
    <source>
        <dbReference type="Proteomes" id="UP001589692"/>
    </source>
</evidence>
<name>A0ABV6AR01_9HYPH</name>
<evidence type="ECO:0000256" key="2">
    <source>
        <dbReference type="HAMAP-Rule" id="MF_00795"/>
    </source>
</evidence>
<gene>
    <name evidence="2" type="primary">cutC</name>
    <name evidence="3" type="ORF">ACFFP0_23005</name>
</gene>
<accession>A0ABV6AR01</accession>
<comment type="caution">
    <text evidence="3">The sequence shown here is derived from an EMBL/GenBank/DDBJ whole genome shotgun (WGS) entry which is preliminary data.</text>
</comment>
<organism evidence="3 4">
    <name type="scientific">Rhizobium puerariae</name>
    <dbReference type="NCBI Taxonomy" id="1585791"/>
    <lineage>
        <taxon>Bacteria</taxon>
        <taxon>Pseudomonadati</taxon>
        <taxon>Pseudomonadota</taxon>
        <taxon>Alphaproteobacteria</taxon>
        <taxon>Hyphomicrobiales</taxon>
        <taxon>Rhizobiaceae</taxon>
        <taxon>Rhizobium/Agrobacterium group</taxon>
        <taxon>Rhizobium</taxon>
    </lineage>
</organism>
<evidence type="ECO:0000313" key="3">
    <source>
        <dbReference type="EMBL" id="MFB9951728.1"/>
    </source>
</evidence>
<comment type="similarity">
    <text evidence="1 2">Belongs to the CutC family.</text>
</comment>
<dbReference type="RefSeq" id="WP_377264639.1">
    <property type="nucleotide sequence ID" value="NZ_JBHMAA010000028.1"/>
</dbReference>
<dbReference type="PANTHER" id="PTHR12598">
    <property type="entry name" value="COPPER HOMEOSTASIS PROTEIN CUTC"/>
    <property type="match status" value="1"/>
</dbReference>
<proteinExistence type="inferred from homology"/>
<dbReference type="Pfam" id="PF03932">
    <property type="entry name" value="CutC"/>
    <property type="match status" value="1"/>
</dbReference>